<evidence type="ECO:0000256" key="1">
    <source>
        <dbReference type="SAM" id="SignalP"/>
    </source>
</evidence>
<gene>
    <name evidence="2" type="ORF">EJ065_4017</name>
</gene>
<sequence length="207" mass="22270">MKHAVAAGSLLCFLAAPPVRAEDVSNQEPRAPALVSWKRTLCLYTLCFLEPAIPDLRREWGDGAHWVLSWPIHPWASPPLDVPGVSGPTLILSPFVEPQLRLRPSTFRLLAGGRVYAFPDASRFGVLAEGAGVWGGDGKGGVAGVGLTYDLIERHRDTQPWTVSVVVRRTWTDSGARTDVSFDVTVPLAMFFGTRIPAPGVGGASSE</sequence>
<proteinExistence type="predicted"/>
<evidence type="ECO:0008006" key="4">
    <source>
        <dbReference type="Google" id="ProtNLM"/>
    </source>
</evidence>
<dbReference type="EMBL" id="CP034669">
    <property type="protein sequence ID" value="QAT85577.1"/>
    <property type="molecule type" value="Genomic_DNA"/>
</dbReference>
<dbReference type="Proteomes" id="UP000288758">
    <property type="component" value="Chromosome"/>
</dbReference>
<accession>A0A410RUN3</accession>
<dbReference type="RefSeq" id="WP_128797325.1">
    <property type="nucleotide sequence ID" value="NZ_CP034669.1"/>
</dbReference>
<evidence type="ECO:0000313" key="2">
    <source>
        <dbReference type="EMBL" id="QAT85577.1"/>
    </source>
</evidence>
<protein>
    <recommendedName>
        <fullName evidence="4">Lipoprotein</fullName>
    </recommendedName>
</protein>
<evidence type="ECO:0000313" key="3">
    <source>
        <dbReference type="Proteomes" id="UP000288758"/>
    </source>
</evidence>
<feature type="chain" id="PRO_5019276492" description="Lipoprotein" evidence="1">
    <location>
        <begin position="22"/>
        <end position="207"/>
    </location>
</feature>
<dbReference type="AlphaFoldDB" id="A0A410RUN3"/>
<feature type="signal peptide" evidence="1">
    <location>
        <begin position="1"/>
        <end position="21"/>
    </location>
</feature>
<keyword evidence="1" id="KW-0732">Signal</keyword>
<reference evidence="2 3" key="1">
    <citation type="submission" date="2018-12" db="EMBL/GenBank/DDBJ databases">
        <title>Complete Genome Sequence of the Corallopyronin A producing Myxobacterium Corallococcus coralloides B035.</title>
        <authorList>
            <person name="Bouhired S.M."/>
            <person name="Rupp O."/>
            <person name="Blom J."/>
            <person name="Schaeberle T.F."/>
            <person name="Kehraus S."/>
            <person name="Schiefer A."/>
            <person name="Pfarr K."/>
            <person name="Goesmann A."/>
            <person name="Hoerauf A."/>
            <person name="Koenig G.M."/>
        </authorList>
    </citation>
    <scope>NUCLEOTIDE SEQUENCE [LARGE SCALE GENOMIC DNA]</scope>
    <source>
        <strain evidence="2 3">B035</strain>
    </source>
</reference>
<organism evidence="2 3">
    <name type="scientific">Corallococcus coralloides</name>
    <name type="common">Myxococcus coralloides</name>
    <dbReference type="NCBI Taxonomy" id="184914"/>
    <lineage>
        <taxon>Bacteria</taxon>
        <taxon>Pseudomonadati</taxon>
        <taxon>Myxococcota</taxon>
        <taxon>Myxococcia</taxon>
        <taxon>Myxococcales</taxon>
        <taxon>Cystobacterineae</taxon>
        <taxon>Myxococcaceae</taxon>
        <taxon>Corallococcus</taxon>
    </lineage>
</organism>
<name>A0A410RUN3_CORCK</name>